<reference evidence="1" key="2">
    <citation type="submission" date="2020-09" db="EMBL/GenBank/DDBJ databases">
        <authorList>
            <person name="Sun Q."/>
            <person name="Ohkuma M."/>
        </authorList>
    </citation>
    <scope>NUCLEOTIDE SEQUENCE</scope>
    <source>
        <strain evidence="1">JCM 3313</strain>
    </source>
</reference>
<dbReference type="EMBL" id="BMRG01000007">
    <property type="protein sequence ID" value="GGP63563.1"/>
    <property type="molecule type" value="Genomic_DNA"/>
</dbReference>
<evidence type="ECO:0000313" key="2">
    <source>
        <dbReference type="Proteomes" id="UP000639606"/>
    </source>
</evidence>
<keyword evidence="2" id="KW-1185">Reference proteome</keyword>
<reference evidence="1" key="1">
    <citation type="journal article" date="2014" name="Int. J. Syst. Evol. Microbiol.">
        <title>Complete genome sequence of Corynebacterium casei LMG S-19264T (=DSM 44701T), isolated from a smear-ripened cheese.</title>
        <authorList>
            <consortium name="US DOE Joint Genome Institute (JGI-PGF)"/>
            <person name="Walter F."/>
            <person name="Albersmeier A."/>
            <person name="Kalinowski J."/>
            <person name="Ruckert C."/>
        </authorList>
    </citation>
    <scope>NUCLEOTIDE SEQUENCE</scope>
    <source>
        <strain evidence="1">JCM 3313</strain>
    </source>
</reference>
<evidence type="ECO:0000313" key="1">
    <source>
        <dbReference type="EMBL" id="GGP63563.1"/>
    </source>
</evidence>
<name>A0A918AQR5_9PSEU</name>
<proteinExistence type="predicted"/>
<dbReference type="Proteomes" id="UP000639606">
    <property type="component" value="Unassembled WGS sequence"/>
</dbReference>
<comment type="caution">
    <text evidence="1">The sequence shown here is derived from an EMBL/GenBank/DDBJ whole genome shotgun (WGS) entry which is preliminary data.</text>
</comment>
<dbReference type="AlphaFoldDB" id="A0A918AQR5"/>
<gene>
    <name evidence="1" type="ORF">GCM10010185_40340</name>
</gene>
<dbReference type="RefSeq" id="WP_189224817.1">
    <property type="nucleotide sequence ID" value="NZ_BMRG01000007.1"/>
</dbReference>
<accession>A0A918AQR5</accession>
<organism evidence="1 2">
    <name type="scientific">Saccharothrix coeruleofusca</name>
    <dbReference type="NCBI Taxonomy" id="33919"/>
    <lineage>
        <taxon>Bacteria</taxon>
        <taxon>Bacillati</taxon>
        <taxon>Actinomycetota</taxon>
        <taxon>Actinomycetes</taxon>
        <taxon>Pseudonocardiales</taxon>
        <taxon>Pseudonocardiaceae</taxon>
        <taxon>Saccharothrix</taxon>
    </lineage>
</organism>
<protein>
    <submittedName>
        <fullName evidence="1">Uncharacterized protein</fullName>
    </submittedName>
</protein>
<sequence>MTRRRRVRQLCALARELERALDGKLDRILDRKLAHEVSLELKRAIERSRIWDLRLLRLYERVRLLESTVERNYHATASFSPMRCDAHAIRVALEEIERCPADQARLVGWAVSLLPLRHRTRYFEEYLAELADLPRVKRVPHALRLLSRSCVLRRALGVHAVKAPR</sequence>